<name>A0A8X7CPJ5_9ARAC</name>
<accession>A0A8X7CPJ5</accession>
<comment type="caution">
    <text evidence="1">The sequence shown here is derived from an EMBL/GenBank/DDBJ whole genome shotgun (WGS) entry which is preliminary data.</text>
</comment>
<sequence length="69" mass="7782">MGARSRKAILALSIGHQRQLLQIMDNIASGDVSKTGGLQKRSERVMLRWKEEQGLVNYAMGIRTETVWP</sequence>
<evidence type="ECO:0000313" key="2">
    <source>
        <dbReference type="Proteomes" id="UP000886998"/>
    </source>
</evidence>
<dbReference type="AlphaFoldDB" id="A0A8X7CPJ5"/>
<organism evidence="1 2">
    <name type="scientific">Trichonephila inaurata madagascariensis</name>
    <dbReference type="NCBI Taxonomy" id="2747483"/>
    <lineage>
        <taxon>Eukaryota</taxon>
        <taxon>Metazoa</taxon>
        <taxon>Ecdysozoa</taxon>
        <taxon>Arthropoda</taxon>
        <taxon>Chelicerata</taxon>
        <taxon>Arachnida</taxon>
        <taxon>Araneae</taxon>
        <taxon>Araneomorphae</taxon>
        <taxon>Entelegynae</taxon>
        <taxon>Araneoidea</taxon>
        <taxon>Nephilidae</taxon>
        <taxon>Trichonephila</taxon>
        <taxon>Trichonephila inaurata</taxon>
    </lineage>
</organism>
<dbReference type="Proteomes" id="UP000886998">
    <property type="component" value="Unassembled WGS sequence"/>
</dbReference>
<keyword evidence="2" id="KW-1185">Reference proteome</keyword>
<protein>
    <submittedName>
        <fullName evidence="1">Uncharacterized protein</fullName>
    </submittedName>
</protein>
<proteinExistence type="predicted"/>
<evidence type="ECO:0000313" key="1">
    <source>
        <dbReference type="EMBL" id="GFY75711.1"/>
    </source>
</evidence>
<gene>
    <name evidence="1" type="ORF">TNIN_459311</name>
</gene>
<dbReference type="EMBL" id="BMAV01021584">
    <property type="protein sequence ID" value="GFY75711.1"/>
    <property type="molecule type" value="Genomic_DNA"/>
</dbReference>
<reference evidence="1" key="1">
    <citation type="submission" date="2020-08" db="EMBL/GenBank/DDBJ databases">
        <title>Multicomponent nature underlies the extraordinary mechanical properties of spider dragline silk.</title>
        <authorList>
            <person name="Kono N."/>
            <person name="Nakamura H."/>
            <person name="Mori M."/>
            <person name="Yoshida Y."/>
            <person name="Ohtoshi R."/>
            <person name="Malay A.D."/>
            <person name="Moran D.A.P."/>
            <person name="Tomita M."/>
            <person name="Numata K."/>
            <person name="Arakawa K."/>
        </authorList>
    </citation>
    <scope>NUCLEOTIDE SEQUENCE</scope>
</reference>